<dbReference type="RefSeq" id="WP_058495088.1">
    <property type="nucleotide sequence ID" value="NZ_CAAAIU010000015.1"/>
</dbReference>
<keyword evidence="2" id="KW-0472">Membrane</keyword>
<feature type="transmembrane region" description="Helical" evidence="2">
    <location>
        <begin position="115"/>
        <end position="137"/>
    </location>
</feature>
<feature type="transmembrane region" description="Helical" evidence="2">
    <location>
        <begin position="143"/>
        <end position="168"/>
    </location>
</feature>
<keyword evidence="2" id="KW-1133">Transmembrane helix</keyword>
<dbReference type="OrthoDB" id="5654051at2"/>
<evidence type="ECO:0000256" key="2">
    <source>
        <dbReference type="SAM" id="Phobius"/>
    </source>
</evidence>
<evidence type="ECO:0000256" key="1">
    <source>
        <dbReference type="SAM" id="Coils"/>
    </source>
</evidence>
<keyword evidence="2" id="KW-0812">Transmembrane</keyword>
<keyword evidence="1" id="KW-0175">Coiled coil</keyword>
<dbReference type="Proteomes" id="UP000054736">
    <property type="component" value="Unassembled WGS sequence"/>
</dbReference>
<dbReference type="AlphaFoldDB" id="A0A0W0T0Y0"/>
<dbReference type="PATRIC" id="fig|1212489.4.peg.767"/>
<dbReference type="EMBL" id="LNXY01000008">
    <property type="protein sequence ID" value="KTC89250.1"/>
    <property type="molecule type" value="Genomic_DNA"/>
</dbReference>
<reference evidence="3 4" key="1">
    <citation type="submission" date="2015-11" db="EMBL/GenBank/DDBJ databases">
        <title>Genomic analysis of 38 Legionella species identifies large and diverse effector repertoires.</title>
        <authorList>
            <person name="Burstein D."/>
            <person name="Amaro F."/>
            <person name="Zusman T."/>
            <person name="Lifshitz Z."/>
            <person name="Cohen O."/>
            <person name="Gilbert J.A."/>
            <person name="Pupko T."/>
            <person name="Shuman H.A."/>
            <person name="Segal G."/>
        </authorList>
    </citation>
    <scope>NUCLEOTIDE SEQUENCE [LARGE SCALE GENOMIC DNA]</scope>
    <source>
        <strain evidence="3 4">ATCC 700990</strain>
    </source>
</reference>
<organism evidence="3 4">
    <name type="scientific">Legionella drozanskii LLAP-1</name>
    <dbReference type="NCBI Taxonomy" id="1212489"/>
    <lineage>
        <taxon>Bacteria</taxon>
        <taxon>Pseudomonadati</taxon>
        <taxon>Pseudomonadota</taxon>
        <taxon>Gammaproteobacteria</taxon>
        <taxon>Legionellales</taxon>
        <taxon>Legionellaceae</taxon>
        <taxon>Legionella</taxon>
    </lineage>
</organism>
<feature type="coiled-coil region" evidence="1">
    <location>
        <begin position="82"/>
        <end position="109"/>
    </location>
</feature>
<comment type="caution">
    <text evidence="3">The sequence shown here is derived from an EMBL/GenBank/DDBJ whole genome shotgun (WGS) entry which is preliminary data.</text>
</comment>
<gene>
    <name evidence="3" type="ORF">Ldro_0739</name>
</gene>
<accession>A0A0W0T0Y0</accession>
<sequence>MFFFTRLQTPRFSSTDYEKLIERMLVDAAILEGSSHKYNALLKLKGHVAKMAASLHQLKGLSSSATIEPLEKCIQQAIFNTIDNKKTDHNEIKNRLAHLKEDLNSEEGRKIISGLFMFTNGLLTTVSAVGIIIFGAAMTTGPVGMALLALTMAIVSALVLMIAAYSLYVDGRNLFDKQIKEIESGIDFLIEEYTELQAGNAEELDNMGRVYN</sequence>
<evidence type="ECO:0000313" key="4">
    <source>
        <dbReference type="Proteomes" id="UP000054736"/>
    </source>
</evidence>
<proteinExistence type="predicted"/>
<name>A0A0W0T0Y0_9GAMM</name>
<evidence type="ECO:0000313" key="3">
    <source>
        <dbReference type="EMBL" id="KTC89250.1"/>
    </source>
</evidence>
<protein>
    <submittedName>
        <fullName evidence="3">Uncharacterized protein</fullName>
    </submittedName>
</protein>
<keyword evidence="4" id="KW-1185">Reference proteome</keyword>